<dbReference type="RefSeq" id="WP_182951190.1">
    <property type="nucleotide sequence ID" value="NZ_JABEQK010000020.1"/>
</dbReference>
<proteinExistence type="predicted"/>
<name>A0A7W4PQJ1_9PROT</name>
<accession>A0A7W4PQJ1</accession>
<dbReference type="EMBL" id="JABEQK010000020">
    <property type="protein sequence ID" value="MBB2206620.1"/>
    <property type="molecule type" value="Genomic_DNA"/>
</dbReference>
<evidence type="ECO:0000313" key="2">
    <source>
        <dbReference type="Proteomes" id="UP000540556"/>
    </source>
</evidence>
<dbReference type="Proteomes" id="UP000540556">
    <property type="component" value="Unassembled WGS sequence"/>
</dbReference>
<dbReference type="AlphaFoldDB" id="A0A7W4PQJ1"/>
<keyword evidence="2" id="KW-1185">Reference proteome</keyword>
<organism evidence="1 2">
    <name type="scientific">Gluconacetobacter takamatsuzukensis</name>
    <dbReference type="NCBI Taxonomy" id="1286190"/>
    <lineage>
        <taxon>Bacteria</taxon>
        <taxon>Pseudomonadati</taxon>
        <taxon>Pseudomonadota</taxon>
        <taxon>Alphaproteobacteria</taxon>
        <taxon>Acetobacterales</taxon>
        <taxon>Acetobacteraceae</taxon>
        <taxon>Gluconacetobacter</taxon>
    </lineage>
</organism>
<gene>
    <name evidence="1" type="ORF">HLH27_16610</name>
</gene>
<evidence type="ECO:0000313" key="1">
    <source>
        <dbReference type="EMBL" id="MBB2206620.1"/>
    </source>
</evidence>
<reference evidence="1 2" key="1">
    <citation type="submission" date="2020-04" db="EMBL/GenBank/DDBJ databases">
        <title>Description of novel Gluconacetobacter.</title>
        <authorList>
            <person name="Sombolestani A."/>
        </authorList>
    </citation>
    <scope>NUCLEOTIDE SEQUENCE [LARGE SCALE GENOMIC DNA]</scope>
    <source>
        <strain evidence="1 2">LMG 27800</strain>
    </source>
</reference>
<protein>
    <submittedName>
        <fullName evidence="1">Uncharacterized protein</fullName>
    </submittedName>
</protein>
<sequence>MSHAMYFVNDLSCSERLAVWMIRCVARRETAECGTPGHPGAQDLLMTGFRAELDGVAQAFRAAMRRMVGLRMGHLDVGMPGAVMLTATEQGFLEAASAAQNGNEAAVRTALRRVFPHHYVQSRFAAAVTVLAACLAGAGHWLPSRRPALAALPPVMPDAQADGGDCRHEDAETGGLIAMTRWHELDMGMSHSPWPHPESLGLAL</sequence>
<comment type="caution">
    <text evidence="1">The sequence shown here is derived from an EMBL/GenBank/DDBJ whole genome shotgun (WGS) entry which is preliminary data.</text>
</comment>